<name>A0A0F9U954_9ZZZZ</name>
<dbReference type="AlphaFoldDB" id="A0A0F9U954"/>
<sequence>MTTQKTYAIAKAVRAEITSLFGTAANAAAKLKLDLSYHTVNQALRGLPVRPGDGEAIVRAWREWKAHYVRGETLGLRPHTEHFERVSQKAADVLTDQETEEWTRRLRPTGKKTRMNL</sequence>
<protein>
    <submittedName>
        <fullName evidence="1">Uncharacterized protein</fullName>
    </submittedName>
</protein>
<organism evidence="1">
    <name type="scientific">marine sediment metagenome</name>
    <dbReference type="NCBI Taxonomy" id="412755"/>
    <lineage>
        <taxon>unclassified sequences</taxon>
        <taxon>metagenomes</taxon>
        <taxon>ecological metagenomes</taxon>
    </lineage>
</organism>
<reference evidence="1" key="1">
    <citation type="journal article" date="2015" name="Nature">
        <title>Complex archaea that bridge the gap between prokaryotes and eukaryotes.</title>
        <authorList>
            <person name="Spang A."/>
            <person name="Saw J.H."/>
            <person name="Jorgensen S.L."/>
            <person name="Zaremba-Niedzwiedzka K."/>
            <person name="Martijn J."/>
            <person name="Lind A.E."/>
            <person name="van Eijk R."/>
            <person name="Schleper C."/>
            <person name="Guy L."/>
            <person name="Ettema T.J."/>
        </authorList>
    </citation>
    <scope>NUCLEOTIDE SEQUENCE</scope>
</reference>
<evidence type="ECO:0000313" key="1">
    <source>
        <dbReference type="EMBL" id="KKN88149.1"/>
    </source>
</evidence>
<comment type="caution">
    <text evidence="1">The sequence shown here is derived from an EMBL/GenBank/DDBJ whole genome shotgun (WGS) entry which is preliminary data.</text>
</comment>
<proteinExistence type="predicted"/>
<accession>A0A0F9U954</accession>
<dbReference type="EMBL" id="LAZR01000131">
    <property type="protein sequence ID" value="KKN88149.1"/>
    <property type="molecule type" value="Genomic_DNA"/>
</dbReference>
<gene>
    <name evidence="1" type="ORF">LCGC14_0252210</name>
</gene>